<gene>
    <name evidence="1" type="ORF">TUM18780_37960</name>
</gene>
<evidence type="ECO:0000313" key="1">
    <source>
        <dbReference type="EMBL" id="BCG38634.1"/>
    </source>
</evidence>
<accession>A0ABC8E7B1</accession>
<dbReference type="EMBL" id="AP023197">
    <property type="protein sequence ID" value="BCG38634.1"/>
    <property type="molecule type" value="Genomic_DNA"/>
</dbReference>
<sequence length="138" mass="15713">MAQLRIVFDGSKQRHYKRQLGRGFAAAYRYPFNKQHRFAHMAKHLLHAHGLRHWCGMLRTPLQAGITLLADHSVPHHFAVNNLQRLMRTLWHALPTVIATSHRPRIVTVFAAQIAALQKQSQTTAWPVNAGEGDNLTD</sequence>
<protein>
    <submittedName>
        <fullName evidence="1">Uncharacterized protein</fullName>
    </submittedName>
</protein>
<dbReference type="Proteomes" id="UP000509260">
    <property type="component" value="Chromosome"/>
</dbReference>
<name>A0ABC8E7B1_ECOLX</name>
<reference evidence="1 2" key="1">
    <citation type="submission" date="2020-06" db="EMBL/GenBank/DDBJ databases">
        <title>Whole-genome sequencing of blaNDM-5 positive Escherichia coli isolated from a Japanese patient with no history of travel abroad.</title>
        <authorList>
            <person name="Ito Y."/>
            <person name="Aoki K."/>
            <person name="Nakayama N."/>
            <person name="Ohtsuka M."/>
            <person name="Ota M."/>
            <person name="Kaneko N."/>
            <person name="Yoshida M."/>
            <person name="Ishii Y."/>
            <person name="Tateda K."/>
            <person name="Matsuse H."/>
        </authorList>
    </citation>
    <scope>NUCLEOTIDE SEQUENCE [LARGE SCALE GENOMIC DNA]</scope>
    <source>
        <strain evidence="1 2">TUM18780</strain>
    </source>
</reference>
<organism evidence="1 2">
    <name type="scientific">Escherichia coli</name>
    <dbReference type="NCBI Taxonomy" id="562"/>
    <lineage>
        <taxon>Bacteria</taxon>
        <taxon>Pseudomonadati</taxon>
        <taxon>Pseudomonadota</taxon>
        <taxon>Gammaproteobacteria</taxon>
        <taxon>Enterobacterales</taxon>
        <taxon>Enterobacteriaceae</taxon>
        <taxon>Escherichia</taxon>
    </lineage>
</organism>
<proteinExistence type="predicted"/>
<evidence type="ECO:0000313" key="2">
    <source>
        <dbReference type="Proteomes" id="UP000509260"/>
    </source>
</evidence>
<dbReference type="AlphaFoldDB" id="A0ABC8E7B1"/>